<dbReference type="Proteomes" id="UP000601055">
    <property type="component" value="Unassembled WGS sequence"/>
</dbReference>
<feature type="chain" id="PRO_5037481801" evidence="1">
    <location>
        <begin position="19"/>
        <end position="174"/>
    </location>
</feature>
<sequence length="174" mass="19739">MKNILTGLILLFAMNVGAQELNKKIEDPNRHKQVMLNECTREAITSFAEFKESYDPNYANYKPDSTSLDQLSKLLKGKKVTIVLGTWCGDSKFQVPHFLKIMDALKFDIDKIEFIAVDGTKHCENGLIDNLKITNVPTFIFTDKKGTEVARITERPQETLEKDMLKVLAVAKTK</sequence>
<feature type="domain" description="Thioredoxin" evidence="2">
    <location>
        <begin position="41"/>
        <end position="173"/>
    </location>
</feature>
<comment type="caution">
    <text evidence="3">The sequence shown here is derived from an EMBL/GenBank/DDBJ whole genome shotgun (WGS) entry which is preliminary data.</text>
</comment>
<evidence type="ECO:0000259" key="2">
    <source>
        <dbReference type="PROSITE" id="PS51352"/>
    </source>
</evidence>
<keyword evidence="4" id="KW-1185">Reference proteome</keyword>
<name>A0A923IWJ4_9SPHI</name>
<dbReference type="Gene3D" id="3.40.30.10">
    <property type="entry name" value="Glutaredoxin"/>
    <property type="match status" value="1"/>
</dbReference>
<dbReference type="InterPro" id="IPR036249">
    <property type="entry name" value="Thioredoxin-like_sf"/>
</dbReference>
<dbReference type="PROSITE" id="PS51352">
    <property type="entry name" value="THIOREDOXIN_2"/>
    <property type="match status" value="1"/>
</dbReference>
<dbReference type="CDD" id="cd02947">
    <property type="entry name" value="TRX_family"/>
    <property type="match status" value="1"/>
</dbReference>
<gene>
    <name evidence="3" type="ORF">GM921_07090</name>
</gene>
<dbReference type="InterPro" id="IPR013766">
    <property type="entry name" value="Thioredoxin_domain"/>
</dbReference>
<feature type="signal peptide" evidence="1">
    <location>
        <begin position="1"/>
        <end position="18"/>
    </location>
</feature>
<keyword evidence="1" id="KW-0732">Signal</keyword>
<evidence type="ECO:0000256" key="1">
    <source>
        <dbReference type="SAM" id="SignalP"/>
    </source>
</evidence>
<dbReference type="RefSeq" id="WP_182921896.1">
    <property type="nucleotide sequence ID" value="NZ_WNXD01000001.1"/>
</dbReference>
<protein>
    <submittedName>
        <fullName evidence="3">Thioredoxin</fullName>
    </submittedName>
</protein>
<dbReference type="AlphaFoldDB" id="A0A923IWJ4"/>
<reference evidence="3" key="1">
    <citation type="submission" date="2019-11" db="EMBL/GenBank/DDBJ databases">
        <title>Description of Pedobacter sp. LMG 31464T.</title>
        <authorList>
            <person name="Carlier A."/>
            <person name="Qi S."/>
            <person name="Vandamme P."/>
        </authorList>
    </citation>
    <scope>NUCLEOTIDE SEQUENCE</scope>
    <source>
        <strain evidence="3">LMG 31464</strain>
    </source>
</reference>
<dbReference type="Pfam" id="PF14595">
    <property type="entry name" value="Thioredoxin_9"/>
    <property type="match status" value="1"/>
</dbReference>
<dbReference type="SUPFAM" id="SSF52833">
    <property type="entry name" value="Thioredoxin-like"/>
    <property type="match status" value="1"/>
</dbReference>
<proteinExistence type="predicted"/>
<dbReference type="EMBL" id="WNXD01000001">
    <property type="protein sequence ID" value="MBB2145242.1"/>
    <property type="molecule type" value="Genomic_DNA"/>
</dbReference>
<evidence type="ECO:0000313" key="4">
    <source>
        <dbReference type="Proteomes" id="UP000601055"/>
    </source>
</evidence>
<evidence type="ECO:0000313" key="3">
    <source>
        <dbReference type="EMBL" id="MBB2145242.1"/>
    </source>
</evidence>
<accession>A0A923IWJ4</accession>
<organism evidence="3 4">
    <name type="scientific">Pedobacter planticolens</name>
    <dbReference type="NCBI Taxonomy" id="2679964"/>
    <lineage>
        <taxon>Bacteria</taxon>
        <taxon>Pseudomonadati</taxon>
        <taxon>Bacteroidota</taxon>
        <taxon>Sphingobacteriia</taxon>
        <taxon>Sphingobacteriales</taxon>
        <taxon>Sphingobacteriaceae</taxon>
        <taxon>Pedobacter</taxon>
    </lineage>
</organism>